<reference evidence="3" key="1">
    <citation type="submission" date="2018-06" db="EMBL/GenBank/DDBJ databases">
        <authorList>
            <person name="Zhirakovskaya E."/>
        </authorList>
    </citation>
    <scope>NUCLEOTIDE SEQUENCE</scope>
</reference>
<dbReference type="InterPro" id="IPR001296">
    <property type="entry name" value="Glyco_trans_1"/>
</dbReference>
<feature type="domain" description="Glycosyl transferase family 1" evidence="1">
    <location>
        <begin position="199"/>
        <end position="351"/>
    </location>
</feature>
<dbReference type="InterPro" id="IPR028098">
    <property type="entry name" value="Glyco_trans_4-like_N"/>
</dbReference>
<dbReference type="Gene3D" id="3.40.50.2000">
    <property type="entry name" value="Glycogen Phosphorylase B"/>
    <property type="match status" value="2"/>
</dbReference>
<sequence>MQDKAKILHLIESLNMGGAQKIIYQLASTSDSSDHSVCSLYQGGPYEKIMRDDDIDLTLLKAKRRSVIFFPLFIYDLYCIFTRLVRIVKKDQIDILHAHLPDSSLIAIVVGKLTNTTVVLTVHNNFALPSKRKAPLRDALRTLVTNMVFKRANYIITVGNDIRDSLYDALGYRVAIKTVYNGVDYLRYARDLKKLDHLQFRQSLGISDKATIVTTVGRLDKQKGHTYLIDAAQQLIDDYPALIFLLVGEGELKEKLMDQVQSLQLSNNFIFLGNRNDVPDILAMSDLFVLPSIYEGIPLVILEAMAAGLPVVATDIAGTRELVESGVDGLLAKTESPKDIARTMNELLSDMACSKEMSLLAQAKVKKEFSLQKMVTGTEHIYLEVLGSV</sequence>
<organism evidence="3">
    <name type="scientific">hydrothermal vent metagenome</name>
    <dbReference type="NCBI Taxonomy" id="652676"/>
    <lineage>
        <taxon>unclassified sequences</taxon>
        <taxon>metagenomes</taxon>
        <taxon>ecological metagenomes</taxon>
    </lineage>
</organism>
<proteinExistence type="predicted"/>
<protein>
    <recommendedName>
        <fullName evidence="4">Glycosyltransferase</fullName>
    </recommendedName>
</protein>
<dbReference type="EMBL" id="UOFX01000089">
    <property type="protein sequence ID" value="VAX11605.1"/>
    <property type="molecule type" value="Genomic_DNA"/>
</dbReference>
<accession>A0A3B1BYY5</accession>
<dbReference type="PANTHER" id="PTHR12526">
    <property type="entry name" value="GLYCOSYLTRANSFERASE"/>
    <property type="match status" value="1"/>
</dbReference>
<evidence type="ECO:0000259" key="2">
    <source>
        <dbReference type="Pfam" id="PF13439"/>
    </source>
</evidence>
<name>A0A3B1BYY5_9ZZZZ</name>
<dbReference type="AlphaFoldDB" id="A0A3B1BYY5"/>
<evidence type="ECO:0000313" key="3">
    <source>
        <dbReference type="EMBL" id="VAX11605.1"/>
    </source>
</evidence>
<feature type="domain" description="Glycosyltransferase subfamily 4-like N-terminal" evidence="2">
    <location>
        <begin position="16"/>
        <end position="184"/>
    </location>
</feature>
<dbReference type="Pfam" id="PF13439">
    <property type="entry name" value="Glyco_transf_4"/>
    <property type="match status" value="1"/>
</dbReference>
<gene>
    <name evidence="3" type="ORF">MNBD_GAMMA26-6</name>
</gene>
<evidence type="ECO:0008006" key="4">
    <source>
        <dbReference type="Google" id="ProtNLM"/>
    </source>
</evidence>
<dbReference type="SUPFAM" id="SSF53756">
    <property type="entry name" value="UDP-Glycosyltransferase/glycogen phosphorylase"/>
    <property type="match status" value="1"/>
</dbReference>
<evidence type="ECO:0000259" key="1">
    <source>
        <dbReference type="Pfam" id="PF00534"/>
    </source>
</evidence>
<dbReference type="GO" id="GO:0016757">
    <property type="term" value="F:glycosyltransferase activity"/>
    <property type="evidence" value="ECO:0007669"/>
    <property type="project" value="InterPro"/>
</dbReference>
<dbReference type="Pfam" id="PF00534">
    <property type="entry name" value="Glycos_transf_1"/>
    <property type="match status" value="1"/>
</dbReference>